<dbReference type="Proteomes" id="UP000192920">
    <property type="component" value="Unassembled WGS sequence"/>
</dbReference>
<evidence type="ECO:0000256" key="4">
    <source>
        <dbReference type="PROSITE-ProRule" id="PRU00284"/>
    </source>
</evidence>
<gene>
    <name evidence="8" type="ORF">SAMN02745746_00617</name>
</gene>
<organism evidence="8 9">
    <name type="scientific">Pseudogulbenkiania subflava DSM 22618</name>
    <dbReference type="NCBI Taxonomy" id="1123014"/>
    <lineage>
        <taxon>Bacteria</taxon>
        <taxon>Pseudomonadati</taxon>
        <taxon>Pseudomonadota</taxon>
        <taxon>Betaproteobacteria</taxon>
        <taxon>Neisseriales</taxon>
        <taxon>Chromobacteriaceae</taxon>
        <taxon>Pseudogulbenkiania</taxon>
    </lineage>
</organism>
<dbReference type="InterPro" id="IPR004089">
    <property type="entry name" value="MCPsignal_dom"/>
</dbReference>
<keyword evidence="5" id="KW-0812">Transmembrane</keyword>
<dbReference type="PROSITE" id="PS50885">
    <property type="entry name" value="HAMP"/>
    <property type="match status" value="1"/>
</dbReference>
<dbReference type="GO" id="GO:0016020">
    <property type="term" value="C:membrane"/>
    <property type="evidence" value="ECO:0007669"/>
    <property type="project" value="UniProtKB-SubCell"/>
</dbReference>
<evidence type="ECO:0000256" key="1">
    <source>
        <dbReference type="ARBA" id="ARBA00004370"/>
    </source>
</evidence>
<dbReference type="PANTHER" id="PTHR32089:SF112">
    <property type="entry name" value="LYSOZYME-LIKE PROTEIN-RELATED"/>
    <property type="match status" value="1"/>
</dbReference>
<feature type="transmembrane region" description="Helical" evidence="5">
    <location>
        <begin position="200"/>
        <end position="226"/>
    </location>
</feature>
<evidence type="ECO:0000256" key="2">
    <source>
        <dbReference type="ARBA" id="ARBA00023224"/>
    </source>
</evidence>
<dbReference type="Pfam" id="PF12729">
    <property type="entry name" value="4HB_MCP_1"/>
    <property type="match status" value="1"/>
</dbReference>
<evidence type="ECO:0000259" key="7">
    <source>
        <dbReference type="PROSITE" id="PS50885"/>
    </source>
</evidence>
<keyword evidence="2 4" id="KW-0807">Transducer</keyword>
<dbReference type="Gene3D" id="1.10.287.950">
    <property type="entry name" value="Methyl-accepting chemotaxis protein"/>
    <property type="match status" value="1"/>
</dbReference>
<keyword evidence="5" id="KW-1133">Transmembrane helix</keyword>
<feature type="domain" description="Methyl-accepting transducer" evidence="6">
    <location>
        <begin position="281"/>
        <end position="517"/>
    </location>
</feature>
<evidence type="ECO:0000313" key="8">
    <source>
        <dbReference type="EMBL" id="SME99395.1"/>
    </source>
</evidence>
<accession>A0A1Y6BBK7</accession>
<dbReference type="RefSeq" id="WP_085274970.1">
    <property type="nucleotide sequence ID" value="NZ_FXAG01000002.1"/>
</dbReference>
<dbReference type="PRINTS" id="PR00260">
    <property type="entry name" value="CHEMTRNSDUCR"/>
</dbReference>
<dbReference type="AlphaFoldDB" id="A0A1Y6BBK7"/>
<feature type="domain" description="HAMP" evidence="7">
    <location>
        <begin position="223"/>
        <end position="276"/>
    </location>
</feature>
<protein>
    <submittedName>
        <fullName evidence="8">Methyl-accepting chemotaxis protein</fullName>
    </submittedName>
</protein>
<dbReference type="SMART" id="SM00304">
    <property type="entry name" value="HAMP"/>
    <property type="match status" value="1"/>
</dbReference>
<dbReference type="EMBL" id="FXAG01000002">
    <property type="protein sequence ID" value="SME99395.1"/>
    <property type="molecule type" value="Genomic_DNA"/>
</dbReference>
<dbReference type="Pfam" id="PF00672">
    <property type="entry name" value="HAMP"/>
    <property type="match status" value="1"/>
</dbReference>
<dbReference type="SMART" id="SM00283">
    <property type="entry name" value="MA"/>
    <property type="match status" value="1"/>
</dbReference>
<evidence type="ECO:0000259" key="6">
    <source>
        <dbReference type="PROSITE" id="PS50111"/>
    </source>
</evidence>
<dbReference type="GO" id="GO:0007165">
    <property type="term" value="P:signal transduction"/>
    <property type="evidence" value="ECO:0007669"/>
    <property type="project" value="UniProtKB-KW"/>
</dbReference>
<dbReference type="InterPro" id="IPR003660">
    <property type="entry name" value="HAMP_dom"/>
</dbReference>
<proteinExistence type="inferred from homology"/>
<name>A0A1Y6BBK7_9NEIS</name>
<sequence length="553" mass="59917">MTIRTRLIVLLLTALLGLALVAVFGYRGMLSSGASMAEVGEQRMPAVIALLDARSNFNRTLLRNLQVSVRATDNSLESRKLFADTFKGKQQARQLFDDALKRYAAFPRSEEENKLWHQFGPLLQEWQRTDKSQDELLDKLAKGVTPEEQYAVFREFYANAQVQLPVVEGMDELLRKMVAVNDRLAQTSVEQANASSRQSLHWMIAVNVFALLLLLVNGTSVLAAVLRPLNRARRTVLAIAESNDFTQRIDVKNKDEVGQMVSALNNLIGRVQESFREIQQSQADIRLAVSGLSAASEQLAASSAQQNSSTGAIAGSVQEMTGNIHGVAEHADAAMQLSLEAGEVSRQGCQVIAQTTDGMASIADSVTAASKVIEQLGQESRQISSVVQVIRDIADQTNLLALNAAIEAARAGETGRGFAVVADEVRKLAERTAKSTSDIGVMVTAIQNAANGAVEEMRQVVEQVGEGRALASGAGQHIAEIEGQAQRVADAVADITRILKVQGEASEAIVHHVRTISDMAEQNHATSNETADNARRLDQLAARVGETLQRYKV</sequence>
<comment type="similarity">
    <text evidence="3">Belongs to the methyl-accepting chemotaxis (MCP) protein family.</text>
</comment>
<dbReference type="GO" id="GO:0004888">
    <property type="term" value="F:transmembrane signaling receptor activity"/>
    <property type="evidence" value="ECO:0007669"/>
    <property type="project" value="InterPro"/>
</dbReference>
<keyword evidence="5" id="KW-0472">Membrane</keyword>
<comment type="subcellular location">
    <subcellularLocation>
        <location evidence="1">Membrane</location>
    </subcellularLocation>
</comment>
<evidence type="ECO:0000256" key="3">
    <source>
        <dbReference type="ARBA" id="ARBA00029447"/>
    </source>
</evidence>
<dbReference type="FunFam" id="1.10.287.950:FF:000001">
    <property type="entry name" value="Methyl-accepting chemotaxis sensory transducer"/>
    <property type="match status" value="1"/>
</dbReference>
<dbReference type="PANTHER" id="PTHR32089">
    <property type="entry name" value="METHYL-ACCEPTING CHEMOTAXIS PROTEIN MCPB"/>
    <property type="match status" value="1"/>
</dbReference>
<evidence type="ECO:0000313" key="9">
    <source>
        <dbReference type="Proteomes" id="UP000192920"/>
    </source>
</evidence>
<dbReference type="SUPFAM" id="SSF58104">
    <property type="entry name" value="Methyl-accepting chemotaxis protein (MCP) signaling domain"/>
    <property type="match status" value="1"/>
</dbReference>
<dbReference type="InterPro" id="IPR004090">
    <property type="entry name" value="Chemotax_Me-accpt_rcpt"/>
</dbReference>
<dbReference type="InterPro" id="IPR024478">
    <property type="entry name" value="HlyB_4HB_MCP"/>
</dbReference>
<keyword evidence="9" id="KW-1185">Reference proteome</keyword>
<evidence type="ECO:0000256" key="5">
    <source>
        <dbReference type="SAM" id="Phobius"/>
    </source>
</evidence>
<dbReference type="PROSITE" id="PS50111">
    <property type="entry name" value="CHEMOTAXIS_TRANSDUC_2"/>
    <property type="match status" value="1"/>
</dbReference>
<dbReference type="CDD" id="cd06225">
    <property type="entry name" value="HAMP"/>
    <property type="match status" value="1"/>
</dbReference>
<dbReference type="STRING" id="1123014.SAMN02745746_00617"/>
<dbReference type="Pfam" id="PF00015">
    <property type="entry name" value="MCPsignal"/>
    <property type="match status" value="1"/>
</dbReference>
<dbReference type="GO" id="GO:0006935">
    <property type="term" value="P:chemotaxis"/>
    <property type="evidence" value="ECO:0007669"/>
    <property type="project" value="InterPro"/>
</dbReference>
<dbReference type="CDD" id="cd11386">
    <property type="entry name" value="MCP_signal"/>
    <property type="match status" value="1"/>
</dbReference>
<reference evidence="9" key="1">
    <citation type="submission" date="2017-04" db="EMBL/GenBank/DDBJ databases">
        <authorList>
            <person name="Varghese N."/>
            <person name="Submissions S."/>
        </authorList>
    </citation>
    <scope>NUCLEOTIDE SEQUENCE [LARGE SCALE GENOMIC DNA]</scope>
    <source>
        <strain evidence="9">DSM 22618</strain>
    </source>
</reference>